<sequence>MVQKTRQWQLAHKPRDHPKLDGPEQTFKLVEGVELPELQDGDLLVKTTYLSNDPAQRGWIDPDIPEERLYVPPVKLGSPMQARGLAEVIESKSQKFQKGDVVIASTGWSEYAVVKEAQTQPAPDLPKGQSKTAYLGALGLTGLTAYFGLTGVGNTTKDDVVVISGAAGATGSMAVQIAKKILGAKKVIGIAGTDEKCRWVEKIGADLCLNYKKDSFADDLRAATPGPDGFADVYFDNVGGEILDLMLTRLGHGGRVIACGAISAYNTAQERTTGLKNWFDVVIMRLNIKGFIVLDFMKDFPKAIEIFNKALEDGKLDLEGGETVVKGSFEDVPATWTKLFAGGNQGKLITQIE</sequence>
<dbReference type="Gene3D" id="3.90.180.10">
    <property type="entry name" value="Medium-chain alcohol dehydrogenases, catalytic domain"/>
    <property type="match status" value="1"/>
</dbReference>
<dbReference type="InterPro" id="IPR045010">
    <property type="entry name" value="MDR_fam"/>
</dbReference>
<dbReference type="CDD" id="cd05288">
    <property type="entry name" value="PGDH"/>
    <property type="match status" value="1"/>
</dbReference>
<dbReference type="InterPro" id="IPR011032">
    <property type="entry name" value="GroES-like_sf"/>
</dbReference>
<dbReference type="OrthoDB" id="809632at2759"/>
<gene>
    <name evidence="4" type="ORF">Slin15195_G013630</name>
</gene>
<dbReference type="FunFam" id="3.40.50.720:FF:000121">
    <property type="entry name" value="Prostaglandin reductase 2"/>
    <property type="match status" value="1"/>
</dbReference>
<evidence type="ECO:0000256" key="2">
    <source>
        <dbReference type="SAM" id="MobiDB-lite"/>
    </source>
</evidence>
<reference evidence="4" key="1">
    <citation type="submission" date="2022-06" db="EMBL/GenBank/DDBJ databases">
        <title>Complete genome sequences of two strains of the flax pathogen Septoria linicola.</title>
        <authorList>
            <person name="Lapalu N."/>
            <person name="Simon A."/>
            <person name="Demenou B."/>
            <person name="Paumier D."/>
            <person name="Guillot M.-P."/>
            <person name="Gout L."/>
            <person name="Valade R."/>
        </authorList>
    </citation>
    <scope>NUCLEOTIDE SEQUENCE</scope>
    <source>
        <strain evidence="4">SE15195</strain>
    </source>
</reference>
<proteinExistence type="predicted"/>
<protein>
    <submittedName>
        <fullName evidence="4">GroES-like superfamily, alcohol dehydrogenase-like, NAD(P)-binding domain superfamily</fullName>
    </submittedName>
</protein>
<dbReference type="Pfam" id="PF00107">
    <property type="entry name" value="ADH_zinc_N"/>
    <property type="match status" value="1"/>
</dbReference>
<name>A0A9Q9EFL9_9PEZI</name>
<dbReference type="Pfam" id="PF16884">
    <property type="entry name" value="ADH_N_2"/>
    <property type="match status" value="1"/>
</dbReference>
<dbReference type="PANTHER" id="PTHR43205:SF19">
    <property type="entry name" value="ENOYL REDUCTASE (ER) DOMAIN-CONTAINING PROTEIN"/>
    <property type="match status" value="1"/>
</dbReference>
<keyword evidence="1" id="KW-0560">Oxidoreductase</keyword>
<dbReference type="Gene3D" id="3.40.50.720">
    <property type="entry name" value="NAD(P)-binding Rossmann-like Domain"/>
    <property type="match status" value="1"/>
</dbReference>
<dbReference type="InterPro" id="IPR041694">
    <property type="entry name" value="ADH_N_2"/>
</dbReference>
<dbReference type="EMBL" id="CP099418">
    <property type="protein sequence ID" value="USW48044.1"/>
    <property type="molecule type" value="Genomic_DNA"/>
</dbReference>
<feature type="domain" description="Enoyl reductase (ER)" evidence="3">
    <location>
        <begin position="22"/>
        <end position="350"/>
    </location>
</feature>
<evidence type="ECO:0000313" key="4">
    <source>
        <dbReference type="EMBL" id="USW48044.1"/>
    </source>
</evidence>
<dbReference type="PANTHER" id="PTHR43205">
    <property type="entry name" value="PROSTAGLANDIN REDUCTASE"/>
    <property type="match status" value="1"/>
</dbReference>
<dbReference type="AlphaFoldDB" id="A0A9Q9EFL9"/>
<dbReference type="GO" id="GO:0016628">
    <property type="term" value="F:oxidoreductase activity, acting on the CH-CH group of donors, NAD or NADP as acceptor"/>
    <property type="evidence" value="ECO:0007669"/>
    <property type="project" value="InterPro"/>
</dbReference>
<dbReference type="Proteomes" id="UP001056384">
    <property type="component" value="Chromosome 1"/>
</dbReference>
<feature type="region of interest" description="Disordered" evidence="2">
    <location>
        <begin position="1"/>
        <end position="23"/>
    </location>
</feature>
<dbReference type="InterPro" id="IPR036291">
    <property type="entry name" value="NAD(P)-bd_dom_sf"/>
</dbReference>
<dbReference type="InterPro" id="IPR020843">
    <property type="entry name" value="ER"/>
</dbReference>
<dbReference type="SMART" id="SM00829">
    <property type="entry name" value="PKS_ER"/>
    <property type="match status" value="1"/>
</dbReference>
<evidence type="ECO:0000259" key="3">
    <source>
        <dbReference type="SMART" id="SM00829"/>
    </source>
</evidence>
<organism evidence="4 5">
    <name type="scientific">Septoria linicola</name>
    <dbReference type="NCBI Taxonomy" id="215465"/>
    <lineage>
        <taxon>Eukaryota</taxon>
        <taxon>Fungi</taxon>
        <taxon>Dikarya</taxon>
        <taxon>Ascomycota</taxon>
        <taxon>Pezizomycotina</taxon>
        <taxon>Dothideomycetes</taxon>
        <taxon>Dothideomycetidae</taxon>
        <taxon>Mycosphaerellales</taxon>
        <taxon>Mycosphaerellaceae</taxon>
        <taxon>Septoria</taxon>
    </lineage>
</organism>
<evidence type="ECO:0000256" key="1">
    <source>
        <dbReference type="ARBA" id="ARBA00023002"/>
    </source>
</evidence>
<evidence type="ECO:0000313" key="5">
    <source>
        <dbReference type="Proteomes" id="UP001056384"/>
    </source>
</evidence>
<accession>A0A9Q9EFL9</accession>
<keyword evidence="5" id="KW-1185">Reference proteome</keyword>
<dbReference type="SUPFAM" id="SSF51735">
    <property type="entry name" value="NAD(P)-binding Rossmann-fold domains"/>
    <property type="match status" value="1"/>
</dbReference>
<dbReference type="InterPro" id="IPR013149">
    <property type="entry name" value="ADH-like_C"/>
</dbReference>
<dbReference type="SUPFAM" id="SSF50129">
    <property type="entry name" value="GroES-like"/>
    <property type="match status" value="1"/>
</dbReference>